<dbReference type="InterPro" id="IPR011991">
    <property type="entry name" value="ArsR-like_HTH"/>
</dbReference>
<dbReference type="InterPro" id="IPR007421">
    <property type="entry name" value="Schlafen_AlbA_2_dom"/>
</dbReference>
<evidence type="ECO:0000313" key="3">
    <source>
        <dbReference type="EMBL" id="BBH50608.1"/>
    </source>
</evidence>
<dbReference type="Gene3D" id="3.30.565.60">
    <property type="match status" value="1"/>
</dbReference>
<dbReference type="AlphaFoldDB" id="A0A3G9JYT6"/>
<reference evidence="4" key="1">
    <citation type="submission" date="2018-11" db="EMBL/GenBank/DDBJ databases">
        <title>Comparative genomics of Parolsenella catena and Libanicoccus massiliensis: Reclassification of Libanicoccus massiliensis as Parolsenella massiliensis comb. nov.</title>
        <authorList>
            <person name="Sakamoto M."/>
            <person name="Ikeyama N."/>
            <person name="Murakami T."/>
            <person name="Mori H."/>
            <person name="Yuki M."/>
            <person name="Ohkuma M."/>
        </authorList>
    </citation>
    <scope>NUCLEOTIDE SEQUENCE [LARGE SCALE GENOMIC DNA]</scope>
    <source>
        <strain evidence="4">JCM 31932</strain>
    </source>
</reference>
<dbReference type="InterPro" id="IPR002831">
    <property type="entry name" value="Tscrpt_reg_TrmB_N"/>
</dbReference>
<dbReference type="InterPro" id="IPR038461">
    <property type="entry name" value="Schlafen_AlbA_2_dom_sf"/>
</dbReference>
<accession>A0A3G9JYT6</accession>
<dbReference type="InterPro" id="IPR036388">
    <property type="entry name" value="WH-like_DNA-bd_sf"/>
</dbReference>
<evidence type="ECO:0000259" key="1">
    <source>
        <dbReference type="Pfam" id="PF01978"/>
    </source>
</evidence>
<dbReference type="SUPFAM" id="SSF46785">
    <property type="entry name" value="Winged helix' DNA-binding domain"/>
    <property type="match status" value="1"/>
</dbReference>
<dbReference type="EMBL" id="AP019367">
    <property type="protein sequence ID" value="BBH50608.1"/>
    <property type="molecule type" value="Genomic_DNA"/>
</dbReference>
<dbReference type="Gene3D" id="1.10.10.10">
    <property type="entry name" value="Winged helix-like DNA-binding domain superfamily/Winged helix DNA-binding domain"/>
    <property type="match status" value="1"/>
</dbReference>
<dbReference type="InterPro" id="IPR036390">
    <property type="entry name" value="WH_DNA-bd_sf"/>
</dbReference>
<dbReference type="PANTHER" id="PTHR30595:SF6">
    <property type="entry name" value="SCHLAFEN ALBA-2 DOMAIN-CONTAINING PROTEIN"/>
    <property type="match status" value="1"/>
</dbReference>
<proteinExistence type="predicted"/>
<feature type="domain" description="Transcription regulator TrmB N-terminal" evidence="1">
    <location>
        <begin position="460"/>
        <end position="505"/>
    </location>
</feature>
<dbReference type="Proteomes" id="UP000273154">
    <property type="component" value="Chromosome"/>
</dbReference>
<dbReference type="Pfam" id="PF01978">
    <property type="entry name" value="TrmB"/>
    <property type="match status" value="1"/>
</dbReference>
<dbReference type="InterPro" id="IPR038475">
    <property type="entry name" value="RecG_C_sf"/>
</dbReference>
<dbReference type="PANTHER" id="PTHR30595">
    <property type="entry name" value="GLPR-RELATED TRANSCRIPTIONAL REPRESSOR"/>
    <property type="match status" value="1"/>
</dbReference>
<feature type="domain" description="Schlafen AlbA-2" evidence="2">
    <location>
        <begin position="20"/>
        <end position="137"/>
    </location>
</feature>
<keyword evidence="4" id="KW-1185">Reference proteome</keyword>
<dbReference type="Pfam" id="PF04326">
    <property type="entry name" value="SLFN_AlbA_2"/>
    <property type="match status" value="1"/>
</dbReference>
<gene>
    <name evidence="3" type="primary">recG_2</name>
    <name evidence="3" type="ORF">Pcatena_11950</name>
</gene>
<protein>
    <submittedName>
        <fullName evidence="3">Putative transcriptional regulator</fullName>
    </submittedName>
</protein>
<dbReference type="GeneID" id="88849331"/>
<dbReference type="Gene3D" id="3.30.950.30">
    <property type="entry name" value="Schlafen, AAA domain"/>
    <property type="match status" value="1"/>
</dbReference>
<evidence type="ECO:0000259" key="2">
    <source>
        <dbReference type="Pfam" id="PF04326"/>
    </source>
</evidence>
<dbReference type="Pfam" id="PF13749">
    <property type="entry name" value="HATPase_c_4"/>
    <property type="match status" value="1"/>
</dbReference>
<dbReference type="RefSeq" id="WP_198433389.1">
    <property type="nucleotide sequence ID" value="NZ_AP019367.1"/>
</dbReference>
<name>A0A3G9JYT6_9ACTN</name>
<organism evidence="3 4">
    <name type="scientific">Parolsenella catena</name>
    <dbReference type="NCBI Taxonomy" id="2003188"/>
    <lineage>
        <taxon>Bacteria</taxon>
        <taxon>Bacillati</taxon>
        <taxon>Actinomycetota</taxon>
        <taxon>Coriobacteriia</taxon>
        <taxon>Coriobacteriales</taxon>
        <taxon>Atopobiaceae</taxon>
        <taxon>Parolsenella</taxon>
    </lineage>
</organism>
<sequence>MGVNLSKTVEQMRRFGGDLQDIEVKEAVGGMPKSMGDSVSALANGSGGLVILGLSEKLGFMPAPGFRARPIYDALSELCADRLVPPVRAHIDVMEFEGAEVVVGEIPELSPQDKPCYVASKGMYAGSFIRVGDGDRLLTRYEIDRLSEERSQPKHDLGIVEGACLEDLDEQLVGGLLARQREIHPRVFARLSDREALFALNVLGRSRDGEEGVTLAGLLALGTYPQHFYPRLTVSFACYPGTRRASETGVKFLDSQSMAGPIPAVLLDTMAAVRRNMRTGGRLQDGLRYDVPDYPLDAVRELVCNALMHRDYSPMGCGSQVQVNMYEDRLEVLSPGGLYGAVTVDSLGEVGASSTRNRYLSELLESTPYEGGGFVAENRGTGFQLVEEELRAADMEPPVIVDRPSLFSVTLRRRGSAAASLDEARDTGRQERRVRTEASGLSFPHRVDMAWHPSGSSLVVYETIRKMGEARPAEIASETRLPRSTVSYALKKLLEKGVIVVLDGSEAKNSPMRAYRLA</sequence>
<dbReference type="KEGG" id="pcat:Pcatena_11950"/>
<dbReference type="CDD" id="cd00090">
    <property type="entry name" value="HTH_ARSR"/>
    <property type="match status" value="1"/>
</dbReference>
<evidence type="ECO:0000313" key="4">
    <source>
        <dbReference type="Proteomes" id="UP000273154"/>
    </source>
</evidence>